<evidence type="ECO:0000256" key="7">
    <source>
        <dbReference type="ARBA" id="ARBA00023065"/>
    </source>
</evidence>
<organism evidence="15 16">
    <name type="scientific">Candidatus Marimicrobium litorale</name>
    <dbReference type="NCBI Taxonomy" id="2518991"/>
    <lineage>
        <taxon>Bacteria</taxon>
        <taxon>Pseudomonadati</taxon>
        <taxon>Pseudomonadota</taxon>
        <taxon>Gammaproteobacteria</taxon>
        <taxon>Cellvibrionales</taxon>
        <taxon>Halieaceae</taxon>
        <taxon>Marimicrobium</taxon>
    </lineage>
</organism>
<dbReference type="InterPro" id="IPR012910">
    <property type="entry name" value="Plug_dom"/>
</dbReference>
<dbReference type="InterPro" id="IPR036942">
    <property type="entry name" value="Beta-barrel_TonB_sf"/>
</dbReference>
<proteinExistence type="inferred from homology"/>
<comment type="subcellular location">
    <subcellularLocation>
        <location evidence="1 11">Cell outer membrane</location>
        <topology evidence="1 11">Multi-pass membrane protein</topology>
    </subcellularLocation>
</comment>
<dbReference type="Gene3D" id="2.40.170.20">
    <property type="entry name" value="TonB-dependent receptor, beta-barrel domain"/>
    <property type="match status" value="1"/>
</dbReference>
<reference evidence="15" key="1">
    <citation type="submission" date="2019-02" db="EMBL/GenBank/DDBJ databases">
        <authorList>
            <person name="Li S.-H."/>
        </authorList>
    </citation>
    <scope>NUCLEOTIDE SEQUENCE</scope>
    <source>
        <strain evidence="15">IMCC11814</strain>
    </source>
</reference>
<keyword evidence="9 11" id="KW-0472">Membrane</keyword>
<evidence type="ECO:0000256" key="9">
    <source>
        <dbReference type="ARBA" id="ARBA00023136"/>
    </source>
</evidence>
<dbReference type="InterPro" id="IPR000531">
    <property type="entry name" value="Beta-barrel_TonB"/>
</dbReference>
<evidence type="ECO:0000256" key="8">
    <source>
        <dbReference type="ARBA" id="ARBA00023077"/>
    </source>
</evidence>
<evidence type="ECO:0000259" key="14">
    <source>
        <dbReference type="Pfam" id="PF07715"/>
    </source>
</evidence>
<dbReference type="Pfam" id="PF07715">
    <property type="entry name" value="Plug"/>
    <property type="match status" value="1"/>
</dbReference>
<keyword evidence="6" id="KW-0408">Iron</keyword>
<evidence type="ECO:0000256" key="11">
    <source>
        <dbReference type="PROSITE-ProRule" id="PRU01360"/>
    </source>
</evidence>
<keyword evidence="7" id="KW-0406">Ion transport</keyword>
<feature type="domain" description="TonB-dependent receptor-like beta-barrel" evidence="13">
    <location>
        <begin position="330"/>
        <end position="816"/>
    </location>
</feature>
<dbReference type="InterPro" id="IPR039426">
    <property type="entry name" value="TonB-dep_rcpt-like"/>
</dbReference>
<evidence type="ECO:0000256" key="6">
    <source>
        <dbReference type="ARBA" id="ARBA00023004"/>
    </source>
</evidence>
<comment type="similarity">
    <text evidence="11 12">Belongs to the TonB-dependent receptor family.</text>
</comment>
<dbReference type="Pfam" id="PF00593">
    <property type="entry name" value="TonB_dep_Rec_b-barrel"/>
    <property type="match status" value="1"/>
</dbReference>
<dbReference type="RefSeq" id="WP_279247595.1">
    <property type="nucleotide sequence ID" value="NZ_SHNO01000001.1"/>
</dbReference>
<evidence type="ECO:0000256" key="1">
    <source>
        <dbReference type="ARBA" id="ARBA00004571"/>
    </source>
</evidence>
<evidence type="ECO:0000256" key="10">
    <source>
        <dbReference type="ARBA" id="ARBA00023237"/>
    </source>
</evidence>
<keyword evidence="16" id="KW-1185">Reference proteome</keyword>
<protein>
    <submittedName>
        <fullName evidence="15">TonB-dependent receptor</fullName>
    </submittedName>
</protein>
<gene>
    <name evidence="15" type="ORF">EYC82_00505</name>
</gene>
<keyword evidence="10 11" id="KW-0998">Cell outer membrane</keyword>
<keyword evidence="3 11" id="KW-1134">Transmembrane beta strand</keyword>
<keyword evidence="2 11" id="KW-0813">Transport</keyword>
<name>A0ABT3T0R1_9GAMM</name>
<accession>A0ABT3T0R1</accession>
<sequence>MSTKNTTIAFQLSAIIAAGTAGFAPSIALGQSVLEEVVVTARKREESLQETPVAISAFNNQTLEELGLNNITDLTRVVPNVDMYAGNGTTGAGNVFIRGVGARNTGVNFDSGVGIYVDGVYVPRADGAILDNVDIQSIQVLRGPQGTLFGKNTTGGAILYATNKPNEEFGGHVEGRVGNYNQMDGKGTLNIPIIGDTLMSRFSVFSTNRDGYVKSKIPDGLPAQATGNYPGFTDGEDYNDVERYGGQAQLRWVASDTLLLDLNYNYAKTDQKSRGQNCEVVEGIEGAGWQAALQDPFIIEPSTGQTIKDWCRDNQRLGKDKIMTNLTPNKYQAEVNTLALTVDWEVGDYGTFKSISSARNTEGGEVNELDAISIALLGRTNYKWNSTEKRNTDSYSQEFQFAGTAFEDKLDYVVGTFGFHEETDKGTAASPSGPFFGSLGDPNLAFYQNATTELLTKNSSLSFYSQADWNFNEYWRLTLGARYTWEEKKLTRRFRPVDVSTLAKTGDAGVSAINETFFEFPSGPDSFNPDHGFAYATGPDGQPDPLGNQTQKYDDSKVTPMASIQRNFDAIGFMDSGTLYFTIANGYLSGGITDTTNVATNLIENYDPEEVWNYEIGFKMEAWDNKLRLNSALFYNDYEDRQLTTVRINPETGRIAGALINAESSWIAGVEFEAIVLPVENLQITANVTFNDSDIDKYEDERIFAAVDGAPVPDGCTNIPVGLSTVNSCPVDRSDEDLPRLPDSIYFLAVQYTFATEYGDVVPMVSWSYRTNLDNCFDVSSCQSGIYKVNQEDVTARLTWTSPEMNWRVTAYGNNLTDDRYVEGGTPLVDVTETAGTIYNTPRTYGIEAAYTW</sequence>
<evidence type="ECO:0000256" key="3">
    <source>
        <dbReference type="ARBA" id="ARBA00022452"/>
    </source>
</evidence>
<evidence type="ECO:0000313" key="16">
    <source>
        <dbReference type="Proteomes" id="UP001143304"/>
    </source>
</evidence>
<evidence type="ECO:0000256" key="5">
    <source>
        <dbReference type="ARBA" id="ARBA00022692"/>
    </source>
</evidence>
<dbReference type="SUPFAM" id="SSF56935">
    <property type="entry name" value="Porins"/>
    <property type="match status" value="1"/>
</dbReference>
<evidence type="ECO:0000256" key="2">
    <source>
        <dbReference type="ARBA" id="ARBA00022448"/>
    </source>
</evidence>
<evidence type="ECO:0000256" key="12">
    <source>
        <dbReference type="RuleBase" id="RU003357"/>
    </source>
</evidence>
<keyword evidence="5 11" id="KW-0812">Transmembrane</keyword>
<keyword evidence="15" id="KW-0675">Receptor</keyword>
<keyword evidence="4" id="KW-0410">Iron transport</keyword>
<keyword evidence="8 12" id="KW-0798">TonB box</keyword>
<dbReference type="PANTHER" id="PTHR32552:SF81">
    <property type="entry name" value="TONB-DEPENDENT OUTER MEMBRANE RECEPTOR"/>
    <property type="match status" value="1"/>
</dbReference>
<evidence type="ECO:0000313" key="15">
    <source>
        <dbReference type="EMBL" id="MCX2975833.1"/>
    </source>
</evidence>
<dbReference type="EMBL" id="SHNO01000001">
    <property type="protein sequence ID" value="MCX2975833.1"/>
    <property type="molecule type" value="Genomic_DNA"/>
</dbReference>
<dbReference type="Proteomes" id="UP001143304">
    <property type="component" value="Unassembled WGS sequence"/>
</dbReference>
<dbReference type="PANTHER" id="PTHR32552">
    <property type="entry name" value="FERRICHROME IRON RECEPTOR-RELATED"/>
    <property type="match status" value="1"/>
</dbReference>
<dbReference type="PROSITE" id="PS52016">
    <property type="entry name" value="TONB_DEPENDENT_REC_3"/>
    <property type="match status" value="1"/>
</dbReference>
<evidence type="ECO:0000259" key="13">
    <source>
        <dbReference type="Pfam" id="PF00593"/>
    </source>
</evidence>
<evidence type="ECO:0000256" key="4">
    <source>
        <dbReference type="ARBA" id="ARBA00022496"/>
    </source>
</evidence>
<comment type="caution">
    <text evidence="15">The sequence shown here is derived from an EMBL/GenBank/DDBJ whole genome shotgun (WGS) entry which is preliminary data.</text>
</comment>
<feature type="domain" description="TonB-dependent receptor plug" evidence="14">
    <location>
        <begin position="48"/>
        <end position="157"/>
    </location>
</feature>